<sequence length="636" mass="70677">MTPTPTTLTELSAHLQTIETDPTTQLNTELLEQCELFTSTLEYRNQIWKETRPLFLQIAALLPQLQQDPSPLVHFVVKLATPYRFEDIKDVEFETALDLQATPFHGLILSLLERASVSSVDAQTLANRPIVVAAIVRLWLCTQDTSVATQAEDLLVALLKASKNEPLSIGGEDTGHIHGTGPMWRRLFNDQDIRSLYYYHTSLNRLVSPPLPTLSKRDKTIAQARLLSWLPRVGVLHWDTLVAPHTIDVEREVGLSDNHGLLHYATTKMVDTEDDMLMHMTLINFFSELISTVKATPHLTPYDSSLSLDFLREQGVHQQLIKFHTTDSPGLEHSFLGSRTAKYISDYAFNYPENFEKSAEMPAIRDYVHRNIRKCEASDLSIIASMPRSTLIPARGSSFAWDDCVILDMPITRTNQDALKTLATIFHGPPHVNVHDSTFNGTTNSVQDEIKFPQVETIGSDARRTEIESSFARILTALFISNKPNTFSDIISHVETVAMKENALAALTLLRALITASWSDKPIGDIDTNDSTYTRLSKFPKTGLDLILDPSISGNVLPALLKPATSFSNLVGGSGDAENAAYQVAMAKFDVLKALGRKLEESGGREDVLFMVKRRVNEGPWGTTGTVGSRIGTLEL</sequence>
<protein>
    <submittedName>
        <fullName evidence="1">Uncharacterized protein</fullName>
    </submittedName>
</protein>
<keyword evidence="2" id="KW-1185">Reference proteome</keyword>
<accession>A0ACC2IQ01</accession>
<proteinExistence type="predicted"/>
<evidence type="ECO:0000313" key="2">
    <source>
        <dbReference type="Proteomes" id="UP001153331"/>
    </source>
</evidence>
<dbReference type="Proteomes" id="UP001153331">
    <property type="component" value="Unassembled WGS sequence"/>
</dbReference>
<evidence type="ECO:0000313" key="1">
    <source>
        <dbReference type="EMBL" id="KAJ8117224.1"/>
    </source>
</evidence>
<name>A0ACC2IQ01_9PLEO</name>
<organism evidence="1 2">
    <name type="scientific">Boeremia exigua</name>
    <dbReference type="NCBI Taxonomy" id="749465"/>
    <lineage>
        <taxon>Eukaryota</taxon>
        <taxon>Fungi</taxon>
        <taxon>Dikarya</taxon>
        <taxon>Ascomycota</taxon>
        <taxon>Pezizomycotina</taxon>
        <taxon>Dothideomycetes</taxon>
        <taxon>Pleosporomycetidae</taxon>
        <taxon>Pleosporales</taxon>
        <taxon>Pleosporineae</taxon>
        <taxon>Didymellaceae</taxon>
        <taxon>Boeremia</taxon>
    </lineage>
</organism>
<dbReference type="EMBL" id="JAPHNI010000061">
    <property type="protein sequence ID" value="KAJ8117224.1"/>
    <property type="molecule type" value="Genomic_DNA"/>
</dbReference>
<reference evidence="1" key="1">
    <citation type="submission" date="2022-11" db="EMBL/GenBank/DDBJ databases">
        <title>Genome Sequence of Boeremia exigua.</title>
        <authorList>
            <person name="Buettner E."/>
        </authorList>
    </citation>
    <scope>NUCLEOTIDE SEQUENCE</scope>
    <source>
        <strain evidence="1">CU02</strain>
    </source>
</reference>
<comment type="caution">
    <text evidence="1">The sequence shown here is derived from an EMBL/GenBank/DDBJ whole genome shotgun (WGS) entry which is preliminary data.</text>
</comment>
<gene>
    <name evidence="1" type="ORF">OPT61_g1519</name>
</gene>